<dbReference type="EMBL" id="JAAIVB010000011">
    <property type="protein sequence ID" value="NEX60165.1"/>
    <property type="molecule type" value="Genomic_DNA"/>
</dbReference>
<accession>A0A6B3SLB7</accession>
<dbReference type="AlphaFoldDB" id="A0A6B3SLB7"/>
<evidence type="ECO:0000313" key="1">
    <source>
        <dbReference type="EMBL" id="NEX60165.1"/>
    </source>
</evidence>
<proteinExistence type="predicted"/>
<name>A0A6B3SLB7_9BURK</name>
<dbReference type="Proteomes" id="UP000482155">
    <property type="component" value="Unassembled WGS sequence"/>
</dbReference>
<protein>
    <submittedName>
        <fullName evidence="1">Uncharacterized protein</fullName>
    </submittedName>
</protein>
<keyword evidence="2" id="KW-1185">Reference proteome</keyword>
<evidence type="ECO:0000313" key="2">
    <source>
        <dbReference type="Proteomes" id="UP000482155"/>
    </source>
</evidence>
<organism evidence="1 2">
    <name type="scientific">Noviherbaspirillum galbum</name>
    <dbReference type="NCBI Taxonomy" id="2709383"/>
    <lineage>
        <taxon>Bacteria</taxon>
        <taxon>Pseudomonadati</taxon>
        <taxon>Pseudomonadota</taxon>
        <taxon>Betaproteobacteria</taxon>
        <taxon>Burkholderiales</taxon>
        <taxon>Oxalobacteraceae</taxon>
        <taxon>Noviherbaspirillum</taxon>
    </lineage>
</organism>
<reference evidence="1 2" key="1">
    <citation type="submission" date="2020-02" db="EMBL/GenBank/DDBJ databases">
        <authorList>
            <person name="Kim M.K."/>
        </authorList>
    </citation>
    <scope>NUCLEOTIDE SEQUENCE [LARGE SCALE GENOMIC DNA]</scope>
    <source>
        <strain evidence="1 2">17J57-3</strain>
    </source>
</reference>
<dbReference type="RefSeq" id="WP_163960666.1">
    <property type="nucleotide sequence ID" value="NZ_JAAIVB010000011.1"/>
</dbReference>
<comment type="caution">
    <text evidence="1">The sequence shown here is derived from an EMBL/GenBank/DDBJ whole genome shotgun (WGS) entry which is preliminary data.</text>
</comment>
<sequence length="161" mass="18484">MDIQEIRARLDELGETAKARMRVSAPDFAGAVGGAEIDFMTDQERAERHKLVMMLPSSFEEAQAAKARIQVRIAQRRSQTTKPVDLDGTVSRFLLREATSLVRKAYPAVKIRRAWTYHFHQDHWEFHGPDGFYWDGRADGAYHARYQGWMAWLKTMGVSKA</sequence>
<gene>
    <name evidence="1" type="ORF">G3574_03650</name>
</gene>